<name>A0A4S8ZVC2_AURPU</name>
<feature type="compositionally biased region" description="Acidic residues" evidence="1">
    <location>
        <begin position="198"/>
        <end position="207"/>
    </location>
</feature>
<evidence type="ECO:0000313" key="3">
    <source>
        <dbReference type="Proteomes" id="UP000308802"/>
    </source>
</evidence>
<dbReference type="AlphaFoldDB" id="A0A4S8ZVC2"/>
<dbReference type="EMBL" id="QZAO01000337">
    <property type="protein sequence ID" value="THW70361.1"/>
    <property type="molecule type" value="Genomic_DNA"/>
</dbReference>
<feature type="region of interest" description="Disordered" evidence="1">
    <location>
        <begin position="179"/>
        <end position="237"/>
    </location>
</feature>
<protein>
    <submittedName>
        <fullName evidence="2">Uncharacterized protein</fullName>
    </submittedName>
</protein>
<feature type="compositionally biased region" description="Acidic residues" evidence="1">
    <location>
        <begin position="213"/>
        <end position="226"/>
    </location>
</feature>
<dbReference type="Proteomes" id="UP000308802">
    <property type="component" value="Unassembled WGS sequence"/>
</dbReference>
<proteinExistence type="predicted"/>
<feature type="compositionally biased region" description="Polar residues" evidence="1">
    <location>
        <begin position="179"/>
        <end position="189"/>
    </location>
</feature>
<evidence type="ECO:0000313" key="2">
    <source>
        <dbReference type="EMBL" id="THW70361.1"/>
    </source>
</evidence>
<organism evidence="2 3">
    <name type="scientific">Aureobasidium pullulans</name>
    <name type="common">Black yeast</name>
    <name type="synonym">Pullularia pullulans</name>
    <dbReference type="NCBI Taxonomy" id="5580"/>
    <lineage>
        <taxon>Eukaryota</taxon>
        <taxon>Fungi</taxon>
        <taxon>Dikarya</taxon>
        <taxon>Ascomycota</taxon>
        <taxon>Pezizomycotina</taxon>
        <taxon>Dothideomycetes</taxon>
        <taxon>Dothideomycetidae</taxon>
        <taxon>Dothideales</taxon>
        <taxon>Saccotheciaceae</taxon>
        <taxon>Aureobasidium</taxon>
    </lineage>
</organism>
<comment type="caution">
    <text evidence="2">The sequence shown here is derived from an EMBL/GenBank/DDBJ whole genome shotgun (WGS) entry which is preliminary data.</text>
</comment>
<reference evidence="2 3" key="1">
    <citation type="submission" date="2018-10" db="EMBL/GenBank/DDBJ databases">
        <title>Fifty Aureobasidium pullulans genomes reveal a recombining polyextremotolerant generalist.</title>
        <authorList>
            <person name="Gostincar C."/>
            <person name="Turk M."/>
            <person name="Zajc J."/>
            <person name="Gunde-Cimerman N."/>
        </authorList>
    </citation>
    <scope>NUCLEOTIDE SEQUENCE [LARGE SCALE GENOMIC DNA]</scope>
    <source>
        <strain evidence="2 3">EXF-10659</strain>
    </source>
</reference>
<sequence length="446" mass="50666">MLSGCRQFREVSLTVTGAQSFKDRFPRSKPHDENVPGCSEDATGRFKIPCNVTGLSHVYNLYFVAYVDRIYVYEPQFPSQSIEQEPVLIIDTETKPQSPEDQRHYGRYANRGTEEALGISEDQPSVDLQKVKDTAIWDLGRTVDRLENVRRPFKDFGKPVEVKNGNYADPLEMSRQTANVFSSGTTSWRSHSQISSTIEEEEEDESEDRMPEDSDDSDDEVGYDSAEESHVTVQRQDGSLFQVEKPKPGARFRRGESMCGDLPCPILQLSFKDVYLYQPAPNSKAWEHFPMPSMRRLFRQEVPACFESGKFGRINMYAQISSLGVVIIATQKGRIAILSLTQTVTRMLDYAKQDPTLSPQDRPRMEKRVYGFRVDHMLPLPSQEEAGHRPKAGIHGIAVGPVQGTEHLDDGLKRWRLLVHYQNHAMLAYEIGKPSRDQLDLSLMAI</sequence>
<evidence type="ECO:0000256" key="1">
    <source>
        <dbReference type="SAM" id="MobiDB-lite"/>
    </source>
</evidence>
<accession>A0A4S8ZVC2</accession>
<gene>
    <name evidence="2" type="ORF">D6D19_07869</name>
</gene>